<dbReference type="InterPro" id="IPR014147">
    <property type="entry name" value="T4SS_TrbJ"/>
</dbReference>
<feature type="signal peptide" evidence="3">
    <location>
        <begin position="1"/>
        <end position="30"/>
    </location>
</feature>
<feature type="coiled-coil region" evidence="1">
    <location>
        <begin position="141"/>
        <end position="168"/>
    </location>
</feature>
<comment type="caution">
    <text evidence="4">The sequence shown here is derived from an EMBL/GenBank/DDBJ whole genome shotgun (WGS) entry which is preliminary data.</text>
</comment>
<dbReference type="NCBIfam" id="TIGR02780">
    <property type="entry name" value="TrbJ_Ti"/>
    <property type="match status" value="1"/>
</dbReference>
<gene>
    <name evidence="4" type="primary">trbJ</name>
    <name evidence="4" type="ORF">ACFSC0_19915</name>
</gene>
<keyword evidence="1" id="KW-0175">Coiled coil</keyword>
<feature type="region of interest" description="Disordered" evidence="2">
    <location>
        <begin position="232"/>
        <end position="256"/>
    </location>
</feature>
<organism evidence="4 5">
    <name type="scientific">Phenylobacterium terrae</name>
    <dbReference type="NCBI Taxonomy" id="2665495"/>
    <lineage>
        <taxon>Bacteria</taxon>
        <taxon>Pseudomonadati</taxon>
        <taxon>Pseudomonadota</taxon>
        <taxon>Alphaproteobacteria</taxon>
        <taxon>Caulobacterales</taxon>
        <taxon>Caulobacteraceae</taxon>
        <taxon>Phenylobacterium</taxon>
    </lineage>
</organism>
<evidence type="ECO:0000256" key="1">
    <source>
        <dbReference type="SAM" id="Coils"/>
    </source>
</evidence>
<dbReference type="InterPro" id="IPR006311">
    <property type="entry name" value="TAT_signal"/>
</dbReference>
<dbReference type="Proteomes" id="UP001597237">
    <property type="component" value="Unassembled WGS sequence"/>
</dbReference>
<dbReference type="PROSITE" id="PS51318">
    <property type="entry name" value="TAT"/>
    <property type="match status" value="1"/>
</dbReference>
<evidence type="ECO:0000256" key="2">
    <source>
        <dbReference type="SAM" id="MobiDB-lite"/>
    </source>
</evidence>
<dbReference type="RefSeq" id="WP_377281709.1">
    <property type="nucleotide sequence ID" value="NZ_JBHRSI010000004.1"/>
</dbReference>
<proteinExistence type="predicted"/>
<feature type="coiled-coil region" evidence="1">
    <location>
        <begin position="51"/>
        <end position="81"/>
    </location>
</feature>
<keyword evidence="5" id="KW-1185">Reference proteome</keyword>
<reference evidence="5" key="1">
    <citation type="journal article" date="2019" name="Int. J. Syst. Evol. Microbiol.">
        <title>The Global Catalogue of Microorganisms (GCM) 10K type strain sequencing project: providing services to taxonomists for standard genome sequencing and annotation.</title>
        <authorList>
            <consortium name="The Broad Institute Genomics Platform"/>
            <consortium name="The Broad Institute Genome Sequencing Center for Infectious Disease"/>
            <person name="Wu L."/>
            <person name="Ma J."/>
        </authorList>
    </citation>
    <scope>NUCLEOTIDE SEQUENCE [LARGE SCALE GENOMIC DNA]</scope>
    <source>
        <strain evidence="5">DFY28</strain>
    </source>
</reference>
<keyword evidence="3" id="KW-0732">Signal</keyword>
<evidence type="ECO:0000313" key="4">
    <source>
        <dbReference type="EMBL" id="MFD1785672.1"/>
    </source>
</evidence>
<protein>
    <submittedName>
        <fullName evidence="4">P-type conjugative transfer protein TrbJ</fullName>
    </submittedName>
</protein>
<accession>A0ABW4N6A6</accession>
<evidence type="ECO:0000313" key="5">
    <source>
        <dbReference type="Proteomes" id="UP001597237"/>
    </source>
</evidence>
<evidence type="ECO:0000256" key="3">
    <source>
        <dbReference type="SAM" id="SignalP"/>
    </source>
</evidence>
<feature type="chain" id="PRO_5046991125" evidence="3">
    <location>
        <begin position="31"/>
        <end position="256"/>
    </location>
</feature>
<name>A0ABW4N6A6_9CAUL</name>
<dbReference type="EMBL" id="JBHUEY010000012">
    <property type="protein sequence ID" value="MFD1785672.1"/>
    <property type="molecule type" value="Genomic_DNA"/>
</dbReference>
<sequence>MSTPSSTPSRRSRPSSALAAAAALAALAAAACSDPQPAAAQQVVFDPKNHVENALQAARQLESLANEARMLANQARQLAASPYSHLGETSRTLRDIGELARTVKGVASDVRDLERQFADLYPTAVEGLDPRKALQQHRARTEAARDTAQDLARTAAELERLAATRERRISGALSASQSASGQTAAIQSSNQLLTVLAEDLGSLRTILLAQSRLMAEDTARRAAERAAAAEARRRFWGRDASTPANPEFDPYSPVAR</sequence>